<feature type="transmembrane region" description="Helical" evidence="5">
    <location>
        <begin position="189"/>
        <end position="208"/>
    </location>
</feature>
<evidence type="ECO:0000256" key="3">
    <source>
        <dbReference type="ARBA" id="ARBA00022989"/>
    </source>
</evidence>
<organism evidence="6 7">
    <name type="scientific">Leucobacter edaphi</name>
    <dbReference type="NCBI Taxonomy" id="2796472"/>
    <lineage>
        <taxon>Bacteria</taxon>
        <taxon>Bacillati</taxon>
        <taxon>Actinomycetota</taxon>
        <taxon>Actinomycetes</taxon>
        <taxon>Micrococcales</taxon>
        <taxon>Microbacteriaceae</taxon>
        <taxon>Leucobacter</taxon>
    </lineage>
</organism>
<evidence type="ECO:0000313" key="6">
    <source>
        <dbReference type="EMBL" id="MBK0422088.1"/>
    </source>
</evidence>
<feature type="transmembrane region" description="Helical" evidence="5">
    <location>
        <begin position="243"/>
        <end position="269"/>
    </location>
</feature>
<keyword evidence="2 5" id="KW-0812">Transmembrane</keyword>
<name>A0A934UY56_9MICO</name>
<dbReference type="Proteomes" id="UP000618733">
    <property type="component" value="Unassembled WGS sequence"/>
</dbReference>
<dbReference type="Pfam" id="PF04191">
    <property type="entry name" value="PEMT"/>
    <property type="match status" value="1"/>
</dbReference>
<feature type="transmembrane region" description="Helical" evidence="5">
    <location>
        <begin position="152"/>
        <end position="177"/>
    </location>
</feature>
<dbReference type="EMBL" id="JAEHOI010000007">
    <property type="protein sequence ID" value="MBK0422088.1"/>
    <property type="molecule type" value="Genomic_DNA"/>
</dbReference>
<evidence type="ECO:0000256" key="1">
    <source>
        <dbReference type="ARBA" id="ARBA00004127"/>
    </source>
</evidence>
<dbReference type="Gene3D" id="1.20.120.1630">
    <property type="match status" value="1"/>
</dbReference>
<keyword evidence="7" id="KW-1185">Reference proteome</keyword>
<comment type="subcellular location">
    <subcellularLocation>
        <location evidence="1">Endomembrane system</location>
        <topology evidence="1">Multi-pass membrane protein</topology>
    </subcellularLocation>
</comment>
<evidence type="ECO:0000313" key="7">
    <source>
        <dbReference type="Proteomes" id="UP000618733"/>
    </source>
</evidence>
<evidence type="ECO:0000256" key="5">
    <source>
        <dbReference type="SAM" id="Phobius"/>
    </source>
</evidence>
<dbReference type="InterPro" id="IPR007318">
    <property type="entry name" value="Phopholipid_MeTrfase"/>
</dbReference>
<feature type="transmembrane region" description="Helical" evidence="5">
    <location>
        <begin position="76"/>
        <end position="98"/>
    </location>
</feature>
<protein>
    <submittedName>
        <fullName evidence="6">Isoprenylcysteine carboxylmethyltransferase family protein</fullName>
    </submittedName>
</protein>
<dbReference type="AlphaFoldDB" id="A0A934UY56"/>
<proteinExistence type="predicted"/>
<accession>A0A934UY56</accession>
<evidence type="ECO:0000256" key="4">
    <source>
        <dbReference type="ARBA" id="ARBA00023136"/>
    </source>
</evidence>
<evidence type="ECO:0000256" key="2">
    <source>
        <dbReference type="ARBA" id="ARBA00022692"/>
    </source>
</evidence>
<keyword evidence="3 5" id="KW-1133">Transmembrane helix</keyword>
<sequence length="315" mass="33537">MPLHTFPTAYLRWIGRGYFAAQAAAGAIWWITVFTWDFVREATLGGFDPVLVAVLDVPLFVIASALAAIAPLGGRWAVRLATGWTALVSLGMGAYATITGLAGWGALLMLAAAACSVSAALLIELGRIPTELLLTGPFRITESRPRRTAGHVLLTAAQLVVFWGIALVLVPLGIAWVEARWGLSAPVPAWVRIAGWVLLAAASALGLWSAGAMSSRGEGTPLPIATARRMVVSGPYRFVRNPMAVAGIAQGVAVGLILGSWLVVVYALAGSLLWNWGIRPVEEADLERRFGAEYVAYRDSVRCWVPSAPREHSTT</sequence>
<comment type="caution">
    <text evidence="6">The sequence shown here is derived from an EMBL/GenBank/DDBJ whole genome shotgun (WGS) entry which is preliminary data.</text>
</comment>
<dbReference type="RefSeq" id="WP_200132298.1">
    <property type="nucleotide sequence ID" value="NZ_JAEHOI010000007.1"/>
</dbReference>
<reference evidence="6" key="1">
    <citation type="submission" date="2020-12" db="EMBL/GenBank/DDBJ databases">
        <title>Leucobacter sp. CAS2, isolated from Chromium sludge.</title>
        <authorList>
            <person name="Xu Z."/>
        </authorList>
    </citation>
    <scope>NUCLEOTIDE SEQUENCE</scope>
    <source>
        <strain evidence="6">CSA2</strain>
    </source>
</reference>
<keyword evidence="4 5" id="KW-0472">Membrane</keyword>
<feature type="transmembrane region" description="Helical" evidence="5">
    <location>
        <begin position="50"/>
        <end position="69"/>
    </location>
</feature>
<gene>
    <name evidence="6" type="ORF">JD292_08370</name>
</gene>
<feature type="transmembrane region" description="Helical" evidence="5">
    <location>
        <begin position="18"/>
        <end position="38"/>
    </location>
</feature>
<dbReference type="GO" id="GO:0012505">
    <property type="term" value="C:endomembrane system"/>
    <property type="evidence" value="ECO:0007669"/>
    <property type="project" value="UniProtKB-SubCell"/>
</dbReference>
<feature type="transmembrane region" description="Helical" evidence="5">
    <location>
        <begin position="104"/>
        <end position="123"/>
    </location>
</feature>